<name>A0A4Y1ZJZ0_ARAVE</name>
<proteinExistence type="predicted"/>
<dbReference type="Proteomes" id="UP000499080">
    <property type="component" value="Unassembled WGS sequence"/>
</dbReference>
<dbReference type="AlphaFoldDB" id="A0A4Y1ZJZ0"/>
<reference evidence="2 3" key="1">
    <citation type="journal article" date="2019" name="Sci. Rep.">
        <title>Orb-weaving spider Araneus ventricosus genome elucidates the spidroin gene catalogue.</title>
        <authorList>
            <person name="Kono N."/>
            <person name="Nakamura H."/>
            <person name="Ohtoshi R."/>
            <person name="Moran D.A.P."/>
            <person name="Shinohara A."/>
            <person name="Yoshida Y."/>
            <person name="Fujiwara M."/>
            <person name="Mori M."/>
            <person name="Tomita M."/>
            <person name="Arakawa K."/>
        </authorList>
    </citation>
    <scope>NUCLEOTIDE SEQUENCE [LARGE SCALE GENOMIC DNA]</scope>
</reference>
<sequence>MTDAKETSAFAEYKVFWIENEENKYKLHISKYSGNA</sequence>
<comment type="caution">
    <text evidence="2">The sequence shown here is derived from an EMBL/GenBank/DDBJ whole genome shotgun (WGS) entry which is preliminary data.</text>
</comment>
<dbReference type="SUPFAM" id="SSF56496">
    <property type="entry name" value="Fibrinogen C-terminal domain-like"/>
    <property type="match status" value="1"/>
</dbReference>
<evidence type="ECO:0000259" key="1">
    <source>
        <dbReference type="Pfam" id="PF00147"/>
    </source>
</evidence>
<dbReference type="InterPro" id="IPR002181">
    <property type="entry name" value="Fibrinogen_a/b/g_C_dom"/>
</dbReference>
<keyword evidence="3" id="KW-1185">Reference proteome</keyword>
<gene>
    <name evidence="2" type="ORF">AVEN_130835_1</name>
</gene>
<dbReference type="InterPro" id="IPR014716">
    <property type="entry name" value="Fibrinogen_a/b/g_C_1"/>
</dbReference>
<accession>A0A4Y1ZJZ0</accession>
<feature type="domain" description="Fibrinogen C-terminal" evidence="1">
    <location>
        <begin position="1"/>
        <end position="36"/>
    </location>
</feature>
<feature type="non-terminal residue" evidence="2">
    <location>
        <position position="36"/>
    </location>
</feature>
<evidence type="ECO:0000313" key="3">
    <source>
        <dbReference type="Proteomes" id="UP000499080"/>
    </source>
</evidence>
<dbReference type="InterPro" id="IPR036056">
    <property type="entry name" value="Fibrinogen-like_C"/>
</dbReference>
<dbReference type="EMBL" id="BGPR01075131">
    <property type="protein sequence ID" value="GBL53722.1"/>
    <property type="molecule type" value="Genomic_DNA"/>
</dbReference>
<organism evidence="2 3">
    <name type="scientific">Araneus ventricosus</name>
    <name type="common">Orbweaver spider</name>
    <name type="synonym">Epeira ventricosa</name>
    <dbReference type="NCBI Taxonomy" id="182803"/>
    <lineage>
        <taxon>Eukaryota</taxon>
        <taxon>Metazoa</taxon>
        <taxon>Ecdysozoa</taxon>
        <taxon>Arthropoda</taxon>
        <taxon>Chelicerata</taxon>
        <taxon>Arachnida</taxon>
        <taxon>Araneae</taxon>
        <taxon>Araneomorphae</taxon>
        <taxon>Entelegynae</taxon>
        <taxon>Araneoidea</taxon>
        <taxon>Araneidae</taxon>
        <taxon>Araneus</taxon>
    </lineage>
</organism>
<evidence type="ECO:0000313" key="2">
    <source>
        <dbReference type="EMBL" id="GBL53722.1"/>
    </source>
</evidence>
<dbReference type="Gene3D" id="3.90.215.10">
    <property type="entry name" value="Gamma Fibrinogen, chain A, domain 1"/>
    <property type="match status" value="1"/>
</dbReference>
<protein>
    <recommendedName>
        <fullName evidence="1">Fibrinogen C-terminal domain-containing protein</fullName>
    </recommendedName>
</protein>
<dbReference type="Pfam" id="PF00147">
    <property type="entry name" value="Fibrinogen_C"/>
    <property type="match status" value="1"/>
</dbReference>